<feature type="transmembrane region" description="Helical" evidence="5">
    <location>
        <begin position="318"/>
        <end position="339"/>
    </location>
</feature>
<evidence type="ECO:0000259" key="6">
    <source>
        <dbReference type="Pfam" id="PF04932"/>
    </source>
</evidence>
<keyword evidence="4 5" id="KW-0472">Membrane</keyword>
<dbReference type="EMBL" id="CP071591">
    <property type="protein sequence ID" value="QSY58082.1"/>
    <property type="molecule type" value="Genomic_DNA"/>
</dbReference>
<feature type="transmembrane region" description="Helical" evidence="5">
    <location>
        <begin position="41"/>
        <end position="59"/>
    </location>
</feature>
<evidence type="ECO:0000313" key="8">
    <source>
        <dbReference type="EMBL" id="QSY58082.1"/>
    </source>
</evidence>
<feature type="transmembrane region" description="Helical" evidence="5">
    <location>
        <begin position="120"/>
        <end position="142"/>
    </location>
</feature>
<evidence type="ECO:0000256" key="4">
    <source>
        <dbReference type="ARBA" id="ARBA00023136"/>
    </source>
</evidence>
<evidence type="ECO:0000256" key="5">
    <source>
        <dbReference type="SAM" id="Phobius"/>
    </source>
</evidence>
<dbReference type="Proteomes" id="UP000663067">
    <property type="component" value="Chromosome"/>
</dbReference>
<dbReference type="Pfam" id="PF04932">
    <property type="entry name" value="Wzy_C"/>
    <property type="match status" value="1"/>
</dbReference>
<reference evidence="7 9" key="1">
    <citation type="submission" date="2017-07" db="EMBL/GenBank/DDBJ databases">
        <title>Bifidobacterium novel species.</title>
        <authorList>
            <person name="Lugli G.A."/>
            <person name="Milani C."/>
            <person name="Duranti S."/>
            <person name="Mangifesta M."/>
        </authorList>
    </citation>
    <scope>NUCLEOTIDE SEQUENCE [LARGE SCALE GENOMIC DNA]</scope>
    <source>
        <strain evidence="7 9">45</strain>
    </source>
</reference>
<evidence type="ECO:0000313" key="9">
    <source>
        <dbReference type="Proteomes" id="UP000234855"/>
    </source>
</evidence>
<sequence>MKFSKNLQIVFIALAIIPFFQNAIGYKYPPLGLVVQFSRFFFFTICIALILINASAFSFITKNIKIYLIIALIFTFICSAIVNNTNVVAVLQLSLYILYPFLLFSVWSHSPVETLNICKGVTYGLNILVLVNLVMMLCFPQGLFQTVSSDTVSYYYLFGAKNQMVAPIMTCLFFNAETAYRSYNKIVTKTSLFMSLICTLELIIGGSGTGLIVLFVFIVLCLLELKHRTISPNLSLIVLLASFLGIVVFRIQNIFSFLIVDVLHKSLTLSDRTYIWDSAIESILSHLILGTGITDSLSGNVHLKLSYLVKDIFAHDLYLDYLLMGGVPALCIFICLLISVKNSYCYILNRNRTFIWWGIVIYLFASIVEIYTTNFCLFLMFAYMSICDYSIRHGHLI</sequence>
<evidence type="ECO:0000256" key="2">
    <source>
        <dbReference type="ARBA" id="ARBA00022692"/>
    </source>
</evidence>
<keyword evidence="8" id="KW-0436">Ligase</keyword>
<evidence type="ECO:0000313" key="10">
    <source>
        <dbReference type="Proteomes" id="UP000663067"/>
    </source>
</evidence>
<dbReference type="GO" id="GO:0016020">
    <property type="term" value="C:membrane"/>
    <property type="evidence" value="ECO:0007669"/>
    <property type="project" value="UniProtKB-SubCell"/>
</dbReference>
<comment type="subcellular location">
    <subcellularLocation>
        <location evidence="1">Membrane</location>
        <topology evidence="1">Multi-pass membrane protein</topology>
    </subcellularLocation>
</comment>
<dbReference type="Proteomes" id="UP000234855">
    <property type="component" value="Unassembled WGS sequence"/>
</dbReference>
<feature type="transmembrane region" description="Helical" evidence="5">
    <location>
        <begin position="154"/>
        <end position="174"/>
    </location>
</feature>
<dbReference type="InterPro" id="IPR007016">
    <property type="entry name" value="O-antigen_ligase-rel_domated"/>
</dbReference>
<proteinExistence type="predicted"/>
<feature type="domain" description="O-antigen ligase-related" evidence="6">
    <location>
        <begin position="194"/>
        <end position="334"/>
    </location>
</feature>
<organism evidence="7 9">
    <name type="scientific">Bifidobacterium imperatoris</name>
    <dbReference type="NCBI Taxonomy" id="2020965"/>
    <lineage>
        <taxon>Bacteria</taxon>
        <taxon>Bacillati</taxon>
        <taxon>Actinomycetota</taxon>
        <taxon>Actinomycetes</taxon>
        <taxon>Bifidobacteriales</taxon>
        <taxon>Bifidobacteriaceae</taxon>
        <taxon>Bifidobacterium</taxon>
    </lineage>
</organism>
<feature type="transmembrane region" description="Helical" evidence="5">
    <location>
        <begin position="88"/>
        <end position="108"/>
    </location>
</feature>
<feature type="transmembrane region" description="Helical" evidence="5">
    <location>
        <begin position="279"/>
        <end position="297"/>
    </location>
</feature>
<feature type="transmembrane region" description="Helical" evidence="5">
    <location>
        <begin position="237"/>
        <end position="259"/>
    </location>
</feature>
<dbReference type="EMBL" id="NMWV01000042">
    <property type="protein sequence ID" value="PLS23813.1"/>
    <property type="molecule type" value="Genomic_DNA"/>
</dbReference>
<accession>A0A2N5IPE4</accession>
<reference evidence="8 10" key="2">
    <citation type="submission" date="2021-03" db="EMBL/GenBank/DDBJ databases">
        <title>Genome sequencing of Bifidobacterium imperatoris JCM 32708.</title>
        <authorList>
            <person name="Kim J."/>
        </authorList>
    </citation>
    <scope>NUCLEOTIDE SEQUENCE [LARGE SCALE GENOMIC DNA]</scope>
    <source>
        <strain evidence="8 10">JCM 32708</strain>
    </source>
</reference>
<keyword evidence="3 5" id="KW-1133">Transmembrane helix</keyword>
<keyword evidence="2 5" id="KW-0812">Transmembrane</keyword>
<dbReference type="GO" id="GO:0016874">
    <property type="term" value="F:ligase activity"/>
    <property type="evidence" value="ECO:0007669"/>
    <property type="project" value="UniProtKB-KW"/>
</dbReference>
<protein>
    <submittedName>
        <fullName evidence="8">O-antigen ligase family protein</fullName>
    </submittedName>
    <submittedName>
        <fullName evidence="7">O-antigen polymerase</fullName>
    </submittedName>
</protein>
<evidence type="ECO:0000256" key="3">
    <source>
        <dbReference type="ARBA" id="ARBA00022989"/>
    </source>
</evidence>
<name>A0A2N5IPE4_9BIFI</name>
<feature type="transmembrane region" description="Helical" evidence="5">
    <location>
        <begin position="66"/>
        <end position="82"/>
    </location>
</feature>
<evidence type="ECO:0000313" key="7">
    <source>
        <dbReference type="EMBL" id="PLS23813.1"/>
    </source>
</evidence>
<gene>
    <name evidence="8" type="ORF">BLI708_01785</name>
    <name evidence="7" type="ORF">Tam1G_2131</name>
</gene>
<feature type="transmembrane region" description="Helical" evidence="5">
    <location>
        <begin position="354"/>
        <end position="383"/>
    </location>
</feature>
<keyword evidence="10" id="KW-1185">Reference proteome</keyword>
<evidence type="ECO:0000256" key="1">
    <source>
        <dbReference type="ARBA" id="ARBA00004141"/>
    </source>
</evidence>
<dbReference type="AlphaFoldDB" id="A0A2N5IPE4"/>